<name>A0A1M6PCY0_9FIRM</name>
<dbReference type="Pfam" id="PF00584">
    <property type="entry name" value="SecE"/>
    <property type="match status" value="1"/>
</dbReference>
<comment type="subunit">
    <text evidence="9">Component of the Sec protein translocase complex. Heterotrimer consisting of SecY, SecE and SecG subunits. The heterotrimers can form oligomers, although 1 heterotrimer is thought to be able to translocate proteins. Interacts with the ribosome. Interacts with SecDF, and other proteins may be involved. Interacts with SecA.</text>
</comment>
<keyword evidence="6 9" id="KW-1133">Transmembrane helix</keyword>
<keyword evidence="8 9" id="KW-0472">Membrane</keyword>
<dbReference type="GO" id="GO:0006605">
    <property type="term" value="P:protein targeting"/>
    <property type="evidence" value="ECO:0007669"/>
    <property type="project" value="UniProtKB-UniRule"/>
</dbReference>
<dbReference type="Proteomes" id="UP000184536">
    <property type="component" value="Unassembled WGS sequence"/>
</dbReference>
<accession>A0A1M6PCY0</accession>
<comment type="subcellular location">
    <subcellularLocation>
        <location evidence="9">Cell membrane</location>
        <topology evidence="9">Single-pass membrane protein</topology>
    </subcellularLocation>
    <subcellularLocation>
        <location evidence="1">Membrane</location>
    </subcellularLocation>
</comment>
<comment type="function">
    <text evidence="9">Essential subunit of the Sec protein translocation channel SecYEG. Clamps together the 2 halves of SecY. May contact the channel plug during translocation.</text>
</comment>
<feature type="transmembrane region" description="Helical" evidence="9">
    <location>
        <begin position="40"/>
        <end position="61"/>
    </location>
</feature>
<dbReference type="InterPro" id="IPR038379">
    <property type="entry name" value="SecE_sf"/>
</dbReference>
<dbReference type="GO" id="GO:0043952">
    <property type="term" value="P:protein transport by the Sec complex"/>
    <property type="evidence" value="ECO:0007669"/>
    <property type="project" value="UniProtKB-UniRule"/>
</dbReference>
<evidence type="ECO:0000256" key="2">
    <source>
        <dbReference type="ARBA" id="ARBA00022448"/>
    </source>
</evidence>
<evidence type="ECO:0000256" key="6">
    <source>
        <dbReference type="ARBA" id="ARBA00022989"/>
    </source>
</evidence>
<comment type="similarity">
    <text evidence="9">Belongs to the SecE/SEC61-gamma family.</text>
</comment>
<reference evidence="11" key="1">
    <citation type="submission" date="2016-11" db="EMBL/GenBank/DDBJ databases">
        <authorList>
            <person name="Varghese N."/>
            <person name="Submissions S."/>
        </authorList>
    </citation>
    <scope>NUCLEOTIDE SEQUENCE [LARGE SCALE GENOMIC DNA]</scope>
    <source>
        <strain evidence="11">DSM 17957</strain>
    </source>
</reference>
<keyword evidence="2 9" id="KW-0813">Transport</keyword>
<evidence type="ECO:0000256" key="4">
    <source>
        <dbReference type="ARBA" id="ARBA00022692"/>
    </source>
</evidence>
<dbReference type="GO" id="GO:0005886">
    <property type="term" value="C:plasma membrane"/>
    <property type="evidence" value="ECO:0007669"/>
    <property type="project" value="UniProtKB-SubCell"/>
</dbReference>
<evidence type="ECO:0000256" key="5">
    <source>
        <dbReference type="ARBA" id="ARBA00022927"/>
    </source>
</evidence>
<keyword evidence="3 9" id="KW-1003">Cell membrane</keyword>
<evidence type="ECO:0000256" key="9">
    <source>
        <dbReference type="HAMAP-Rule" id="MF_00422"/>
    </source>
</evidence>
<dbReference type="GO" id="GO:0008320">
    <property type="term" value="F:protein transmembrane transporter activity"/>
    <property type="evidence" value="ECO:0007669"/>
    <property type="project" value="UniProtKB-UniRule"/>
</dbReference>
<dbReference type="GO" id="GO:0009306">
    <property type="term" value="P:protein secretion"/>
    <property type="evidence" value="ECO:0007669"/>
    <property type="project" value="UniProtKB-UniRule"/>
</dbReference>
<dbReference type="NCBIfam" id="TIGR00964">
    <property type="entry name" value="secE_bact"/>
    <property type="match status" value="1"/>
</dbReference>
<evidence type="ECO:0000256" key="7">
    <source>
        <dbReference type="ARBA" id="ARBA00023010"/>
    </source>
</evidence>
<evidence type="ECO:0000313" key="11">
    <source>
        <dbReference type="Proteomes" id="UP000184536"/>
    </source>
</evidence>
<dbReference type="EMBL" id="FQZV01000068">
    <property type="protein sequence ID" value="SHK05805.1"/>
    <property type="molecule type" value="Genomic_DNA"/>
</dbReference>
<dbReference type="STRING" id="1121919.SAMN02745975_03546"/>
<dbReference type="PANTHER" id="PTHR33910:SF1">
    <property type="entry name" value="PROTEIN TRANSLOCASE SUBUNIT SECE"/>
    <property type="match status" value="1"/>
</dbReference>
<protein>
    <recommendedName>
        <fullName evidence="9">Protein translocase subunit SecE</fullName>
    </recommendedName>
</protein>
<evidence type="ECO:0000313" key="10">
    <source>
        <dbReference type="EMBL" id="SHK05805.1"/>
    </source>
</evidence>
<evidence type="ECO:0000256" key="8">
    <source>
        <dbReference type="ARBA" id="ARBA00023136"/>
    </source>
</evidence>
<dbReference type="GO" id="GO:0065002">
    <property type="term" value="P:intracellular protein transmembrane transport"/>
    <property type="evidence" value="ECO:0007669"/>
    <property type="project" value="UniProtKB-UniRule"/>
</dbReference>
<keyword evidence="5 9" id="KW-0653">Protein transport</keyword>
<sequence length="74" mass="8300">MSMATQTNTNSLGKTRDFGKFLKGVRSELKKVNWPNKKELTSYTGIVFLTCGVAALGIWFVDTAFGQILKWIIK</sequence>
<dbReference type="PANTHER" id="PTHR33910">
    <property type="entry name" value="PROTEIN TRANSLOCASE SUBUNIT SECE"/>
    <property type="match status" value="1"/>
</dbReference>
<keyword evidence="4 9" id="KW-0812">Transmembrane</keyword>
<evidence type="ECO:0000256" key="1">
    <source>
        <dbReference type="ARBA" id="ARBA00004370"/>
    </source>
</evidence>
<organism evidence="10 11">
    <name type="scientific">Geosporobacter subterraneus DSM 17957</name>
    <dbReference type="NCBI Taxonomy" id="1121919"/>
    <lineage>
        <taxon>Bacteria</taxon>
        <taxon>Bacillati</taxon>
        <taxon>Bacillota</taxon>
        <taxon>Clostridia</taxon>
        <taxon>Peptostreptococcales</taxon>
        <taxon>Thermotaleaceae</taxon>
        <taxon>Geosporobacter</taxon>
    </lineage>
</organism>
<dbReference type="InterPro" id="IPR005807">
    <property type="entry name" value="SecE_bac"/>
</dbReference>
<gene>
    <name evidence="9" type="primary">secE</name>
    <name evidence="10" type="ORF">SAMN02745975_03546</name>
</gene>
<dbReference type="HAMAP" id="MF_00422">
    <property type="entry name" value="SecE"/>
    <property type="match status" value="1"/>
</dbReference>
<dbReference type="InterPro" id="IPR001901">
    <property type="entry name" value="Translocase_SecE/Sec61-g"/>
</dbReference>
<keyword evidence="7 9" id="KW-0811">Translocation</keyword>
<proteinExistence type="inferred from homology"/>
<evidence type="ECO:0000256" key="3">
    <source>
        <dbReference type="ARBA" id="ARBA00022475"/>
    </source>
</evidence>
<dbReference type="AlphaFoldDB" id="A0A1M6PCY0"/>
<keyword evidence="11" id="KW-1185">Reference proteome</keyword>
<dbReference type="Gene3D" id="1.20.5.1030">
    <property type="entry name" value="Preprotein translocase secy subunit"/>
    <property type="match status" value="1"/>
</dbReference>